<dbReference type="OrthoDB" id="9050411at2759"/>
<evidence type="ECO:0000313" key="2">
    <source>
        <dbReference type="EMBL" id="KAJ7326915.1"/>
    </source>
</evidence>
<evidence type="ECO:0000256" key="1">
    <source>
        <dbReference type="SAM" id="MobiDB-lite"/>
    </source>
</evidence>
<reference evidence="2" key="1">
    <citation type="journal article" date="2023" name="DNA Res.">
        <title>Chromosome-level genome assembly of Phrynocephalus forsythii using third-generation DNA sequencing and Hi-C analysis.</title>
        <authorList>
            <person name="Qi Y."/>
            <person name="Zhao W."/>
            <person name="Zhao Y."/>
            <person name="Niu C."/>
            <person name="Cao S."/>
            <person name="Zhang Y."/>
        </authorList>
    </citation>
    <scope>NUCLEOTIDE SEQUENCE</scope>
    <source>
        <tissue evidence="2">Muscle</tissue>
    </source>
</reference>
<gene>
    <name evidence="2" type="ORF">JRQ81_016674</name>
</gene>
<proteinExistence type="predicted"/>
<sequence length="343" mass="37064">MAQEHSEDDQFPSGQLSALSPTSIRYSALGDDSQDPSTVVEVSLSPPAQQGSISEMPMRDAMAHRPPTSTLDIASAPNIVQEPLPTTVTDADIAIDTDPGSSASTIFDFTLQPLVFYTARQRRHKSGDVAAVHATDVRRPASELPVLQGHGSTADRSLDVDRASAVDRPSTPNTLPIWSAPTPRPLGKSRDLTLLLDAENDVDVPLRPLILPEPTPLRNVTLAARNMADAAAKQLSNAVYLRRHAWLRTTNIPDDAWNRIEDSPFDGEGLFATTTDESLDTLVKMRKTAKSIAYPFAATGPVLATATTLLEKAEPTTSAPRLWALLTGLSILLLPQNNQRSQR</sequence>
<keyword evidence="3" id="KW-1185">Reference proteome</keyword>
<organism evidence="2 3">
    <name type="scientific">Phrynocephalus forsythii</name>
    <dbReference type="NCBI Taxonomy" id="171643"/>
    <lineage>
        <taxon>Eukaryota</taxon>
        <taxon>Metazoa</taxon>
        <taxon>Chordata</taxon>
        <taxon>Craniata</taxon>
        <taxon>Vertebrata</taxon>
        <taxon>Euteleostomi</taxon>
        <taxon>Lepidosauria</taxon>
        <taxon>Squamata</taxon>
        <taxon>Bifurcata</taxon>
        <taxon>Unidentata</taxon>
        <taxon>Episquamata</taxon>
        <taxon>Toxicofera</taxon>
        <taxon>Iguania</taxon>
        <taxon>Acrodonta</taxon>
        <taxon>Agamidae</taxon>
        <taxon>Agaminae</taxon>
        <taxon>Phrynocephalus</taxon>
    </lineage>
</organism>
<comment type="caution">
    <text evidence="2">The sequence shown here is derived from an EMBL/GenBank/DDBJ whole genome shotgun (WGS) entry which is preliminary data.</text>
</comment>
<accession>A0A9Q1B1P4</accession>
<evidence type="ECO:0000313" key="3">
    <source>
        <dbReference type="Proteomes" id="UP001142489"/>
    </source>
</evidence>
<feature type="compositionally biased region" description="Acidic residues" evidence="1">
    <location>
        <begin position="1"/>
        <end position="10"/>
    </location>
</feature>
<protein>
    <submittedName>
        <fullName evidence="2">Uncharacterized protein</fullName>
    </submittedName>
</protein>
<feature type="region of interest" description="Disordered" evidence="1">
    <location>
        <begin position="1"/>
        <end position="55"/>
    </location>
</feature>
<dbReference type="EMBL" id="JAPFRF010000007">
    <property type="protein sequence ID" value="KAJ7326915.1"/>
    <property type="molecule type" value="Genomic_DNA"/>
</dbReference>
<dbReference type="Proteomes" id="UP001142489">
    <property type="component" value="Unassembled WGS sequence"/>
</dbReference>
<name>A0A9Q1B1P4_9SAUR</name>
<feature type="compositionally biased region" description="Polar residues" evidence="1">
    <location>
        <begin position="12"/>
        <end position="25"/>
    </location>
</feature>
<dbReference type="AlphaFoldDB" id="A0A9Q1B1P4"/>